<keyword evidence="7" id="KW-1185">Reference proteome</keyword>
<dbReference type="PROSITE" id="PS51078">
    <property type="entry name" value="ICLR_ED"/>
    <property type="match status" value="1"/>
</dbReference>
<dbReference type="Proteomes" id="UP001224682">
    <property type="component" value="Unassembled WGS sequence"/>
</dbReference>
<keyword evidence="2 6" id="KW-0238">DNA-binding</keyword>
<dbReference type="InterPro" id="IPR014757">
    <property type="entry name" value="Tscrpt_reg_IclR_C"/>
</dbReference>
<dbReference type="SUPFAM" id="SSF55781">
    <property type="entry name" value="GAF domain-like"/>
    <property type="match status" value="1"/>
</dbReference>
<dbReference type="GO" id="GO:0003677">
    <property type="term" value="F:DNA binding"/>
    <property type="evidence" value="ECO:0007669"/>
    <property type="project" value="UniProtKB-KW"/>
</dbReference>
<dbReference type="RefSeq" id="WP_307019682.1">
    <property type="nucleotide sequence ID" value="NZ_JAUSUI010000004.1"/>
</dbReference>
<evidence type="ECO:0000313" key="6">
    <source>
        <dbReference type="EMBL" id="MDQ0302955.1"/>
    </source>
</evidence>
<dbReference type="InterPro" id="IPR050707">
    <property type="entry name" value="HTH_MetabolicPath_Reg"/>
</dbReference>
<reference evidence="6 7" key="1">
    <citation type="submission" date="2023-07" db="EMBL/GenBank/DDBJ databases">
        <title>Genomic Encyclopedia of Type Strains, Phase IV (KMG-IV): sequencing the most valuable type-strain genomes for metagenomic binning, comparative biology and taxonomic classification.</title>
        <authorList>
            <person name="Goeker M."/>
        </authorList>
    </citation>
    <scope>NUCLEOTIDE SEQUENCE [LARGE SCALE GENOMIC DNA]</scope>
    <source>
        <strain evidence="6 7">DSM 2457</strain>
    </source>
</reference>
<sequence>MTRNKVSQEGVSPAKEAGGVEAVDRALAILTAFASHDGQMSLAQISEQTGLYKSTVLRIAASLERGGFLSRQENKLYRLGPQLFRLGLLYQRAFKIEDMVRPILRRLVEVTGESASFFVRQGDVRLCLFREESQHAVRDHVMEGATLTLDRGAAGHVLVGYDNRALPAETFRSRLALLPIVSIGERSAEVAAVAVPVYRRGTAGVELAGALTVSGPRTRLEDRETLARIGATLLEQTRLLSRQLGADEVWRA</sequence>
<evidence type="ECO:0000259" key="5">
    <source>
        <dbReference type="PROSITE" id="PS51078"/>
    </source>
</evidence>
<dbReference type="InterPro" id="IPR036388">
    <property type="entry name" value="WH-like_DNA-bd_sf"/>
</dbReference>
<dbReference type="PROSITE" id="PS51077">
    <property type="entry name" value="HTH_ICLR"/>
    <property type="match status" value="1"/>
</dbReference>
<accession>A0ABU0BAW1</accession>
<evidence type="ECO:0000256" key="2">
    <source>
        <dbReference type="ARBA" id="ARBA00023125"/>
    </source>
</evidence>
<keyword evidence="1" id="KW-0805">Transcription regulation</keyword>
<dbReference type="PANTHER" id="PTHR30136">
    <property type="entry name" value="HELIX-TURN-HELIX TRANSCRIPTIONAL REGULATOR, ICLR FAMILY"/>
    <property type="match status" value="1"/>
</dbReference>
<dbReference type="PANTHER" id="PTHR30136:SF39">
    <property type="entry name" value="TRANSCRIPTIONAL REGULATORY PROTEIN"/>
    <property type="match status" value="1"/>
</dbReference>
<dbReference type="InterPro" id="IPR029016">
    <property type="entry name" value="GAF-like_dom_sf"/>
</dbReference>
<comment type="caution">
    <text evidence="6">The sequence shown here is derived from an EMBL/GenBank/DDBJ whole genome shotgun (WGS) entry which is preliminary data.</text>
</comment>
<dbReference type="InterPro" id="IPR036390">
    <property type="entry name" value="WH_DNA-bd_sf"/>
</dbReference>
<name>A0ABU0BAW1_9HYPH</name>
<dbReference type="InterPro" id="IPR005471">
    <property type="entry name" value="Tscrpt_reg_IclR_N"/>
</dbReference>
<feature type="domain" description="IclR-ED" evidence="5">
    <location>
        <begin position="82"/>
        <end position="246"/>
    </location>
</feature>
<evidence type="ECO:0000256" key="3">
    <source>
        <dbReference type="ARBA" id="ARBA00023163"/>
    </source>
</evidence>
<dbReference type="Gene3D" id="3.30.450.40">
    <property type="match status" value="2"/>
</dbReference>
<evidence type="ECO:0000313" key="7">
    <source>
        <dbReference type="Proteomes" id="UP001224682"/>
    </source>
</evidence>
<gene>
    <name evidence="6" type="ORF">J2S75_001985</name>
</gene>
<evidence type="ECO:0000259" key="4">
    <source>
        <dbReference type="PROSITE" id="PS51077"/>
    </source>
</evidence>
<proteinExistence type="predicted"/>
<dbReference type="Pfam" id="PF09339">
    <property type="entry name" value="HTH_IclR"/>
    <property type="match status" value="1"/>
</dbReference>
<evidence type="ECO:0000256" key="1">
    <source>
        <dbReference type="ARBA" id="ARBA00023015"/>
    </source>
</evidence>
<dbReference type="EMBL" id="JAUSUI010000004">
    <property type="protein sequence ID" value="MDQ0302955.1"/>
    <property type="molecule type" value="Genomic_DNA"/>
</dbReference>
<protein>
    <submittedName>
        <fullName evidence="6">DNA-binding IclR family transcriptional regulator</fullName>
    </submittedName>
</protein>
<feature type="domain" description="HTH iclR-type" evidence="4">
    <location>
        <begin position="20"/>
        <end position="81"/>
    </location>
</feature>
<keyword evidence="3" id="KW-0804">Transcription</keyword>
<dbReference type="Gene3D" id="1.10.10.10">
    <property type="entry name" value="Winged helix-like DNA-binding domain superfamily/Winged helix DNA-binding domain"/>
    <property type="match status" value="1"/>
</dbReference>
<dbReference type="SUPFAM" id="SSF46785">
    <property type="entry name" value="Winged helix' DNA-binding domain"/>
    <property type="match status" value="1"/>
</dbReference>
<dbReference type="SMART" id="SM00346">
    <property type="entry name" value="HTH_ICLR"/>
    <property type="match status" value="1"/>
</dbReference>
<organism evidence="6 7">
    <name type="scientific">Ancylobacter polymorphus</name>
    <dbReference type="NCBI Taxonomy" id="223390"/>
    <lineage>
        <taxon>Bacteria</taxon>
        <taxon>Pseudomonadati</taxon>
        <taxon>Pseudomonadota</taxon>
        <taxon>Alphaproteobacteria</taxon>
        <taxon>Hyphomicrobiales</taxon>
        <taxon>Xanthobacteraceae</taxon>
        <taxon>Ancylobacter</taxon>
    </lineage>
</organism>